<evidence type="ECO:0000313" key="3">
    <source>
        <dbReference type="EMBL" id="ALF60497.1"/>
    </source>
</evidence>
<organism evidence="3 4">
    <name type="scientific">Psychrobacter urativorans</name>
    <dbReference type="NCBI Taxonomy" id="45610"/>
    <lineage>
        <taxon>Bacteria</taxon>
        <taxon>Pseudomonadati</taxon>
        <taxon>Pseudomonadota</taxon>
        <taxon>Gammaproteobacteria</taxon>
        <taxon>Moraxellales</taxon>
        <taxon>Moraxellaceae</taxon>
        <taxon>Psychrobacter</taxon>
    </lineage>
</organism>
<feature type="signal peptide" evidence="2">
    <location>
        <begin position="1"/>
        <end position="25"/>
    </location>
</feature>
<evidence type="ECO:0000256" key="2">
    <source>
        <dbReference type="SAM" id="SignalP"/>
    </source>
</evidence>
<evidence type="ECO:0000256" key="1">
    <source>
        <dbReference type="SAM" id="MobiDB-lite"/>
    </source>
</evidence>
<dbReference type="STRING" id="45610.AOC03_10965"/>
<feature type="compositionally biased region" description="Polar residues" evidence="1">
    <location>
        <begin position="143"/>
        <end position="157"/>
    </location>
</feature>
<dbReference type="AlphaFoldDB" id="A0A0M3V9E4"/>
<dbReference type="InterPro" id="IPR011990">
    <property type="entry name" value="TPR-like_helical_dom_sf"/>
</dbReference>
<dbReference type="SUPFAM" id="SSF48452">
    <property type="entry name" value="TPR-like"/>
    <property type="match status" value="1"/>
</dbReference>
<dbReference type="KEGG" id="pur:AOC03_10965"/>
<dbReference type="EMBL" id="CP012678">
    <property type="protein sequence ID" value="ALF60497.1"/>
    <property type="molecule type" value="Genomic_DNA"/>
</dbReference>
<dbReference type="Gene3D" id="1.25.40.10">
    <property type="entry name" value="Tetratricopeptide repeat domain"/>
    <property type="match status" value="1"/>
</dbReference>
<accession>A0A0M3V9E4</accession>
<proteinExistence type="predicted"/>
<name>A0A0M3V9E4_9GAMM</name>
<feature type="region of interest" description="Disordered" evidence="1">
    <location>
        <begin position="109"/>
        <end position="128"/>
    </location>
</feature>
<feature type="region of interest" description="Disordered" evidence="1">
    <location>
        <begin position="138"/>
        <end position="157"/>
    </location>
</feature>
<sequence length="259" mass="28719">MTLFMQLSKTMFISSMIIGTLSLTACETVPIAAMSTTTTSTNSIKTSVTQVPVTKVIVSSENMSPKNVVSKNATSEYMITEDDYVDEDEAQHYPLEPYIIPKLPTSSDRITQQAPAVPSHHDEKIQQPVPPSYQDLLERARQKSQQPTHATTSNNSSLPAFQKLMQTGMSQLQAGDLTAAESSFTRAQRLVPQSSAVYFYLAQVALKKNQPHKAEAMARRGLSFSTDTNQRRALWQLVLRSGQLQNNARVIKEAQQALR</sequence>
<keyword evidence="2" id="KW-0732">Signal</keyword>
<protein>
    <submittedName>
        <fullName evidence="3">Uncharacterized protein</fullName>
    </submittedName>
</protein>
<dbReference type="Proteomes" id="UP000059847">
    <property type="component" value="Chromosome"/>
</dbReference>
<evidence type="ECO:0000313" key="4">
    <source>
        <dbReference type="Proteomes" id="UP000059847"/>
    </source>
</evidence>
<feature type="chain" id="PRO_5005790914" evidence="2">
    <location>
        <begin position="26"/>
        <end position="259"/>
    </location>
</feature>
<gene>
    <name evidence="3" type="ORF">AOC03_10965</name>
</gene>
<dbReference type="Pfam" id="PF14559">
    <property type="entry name" value="TPR_19"/>
    <property type="match status" value="1"/>
</dbReference>
<dbReference type="OrthoDB" id="6711314at2"/>
<reference evidence="3 4" key="1">
    <citation type="submission" date="2015-09" db="EMBL/GenBank/DDBJ databases">
        <title>Complete genome of Psychrobacter urativorans R10.10B.</title>
        <authorList>
            <person name="See-Too W.S."/>
            <person name="Chan K.G."/>
        </authorList>
    </citation>
    <scope>NUCLEOTIDE SEQUENCE [LARGE SCALE GENOMIC DNA]</scope>
    <source>
        <strain evidence="3 4">R10.10B</strain>
    </source>
</reference>
<keyword evidence="4" id="KW-1185">Reference proteome</keyword>